<dbReference type="EMBL" id="AMQM01004720">
    <property type="status" value="NOT_ANNOTATED_CDS"/>
    <property type="molecule type" value="Genomic_DNA"/>
</dbReference>
<dbReference type="GO" id="GO:0008254">
    <property type="term" value="F:3'-nucleotidase activity"/>
    <property type="evidence" value="ECO:0000318"/>
    <property type="project" value="GO_Central"/>
</dbReference>
<dbReference type="GO" id="GO:0016020">
    <property type="term" value="C:membrane"/>
    <property type="evidence" value="ECO:0007669"/>
    <property type="project" value="UniProtKB-SubCell"/>
</dbReference>
<dbReference type="Proteomes" id="UP000015101">
    <property type="component" value="Unassembled WGS sequence"/>
</dbReference>
<dbReference type="FunFam" id="3.40.190.80:FF:000007">
    <property type="entry name" value="Blast:Putative inositol monophosphatase 3"/>
    <property type="match status" value="1"/>
</dbReference>
<feature type="binding site" evidence="15">
    <location>
        <position position="223"/>
    </location>
    <ligand>
        <name>Mg(2+)</name>
        <dbReference type="ChEBI" id="CHEBI:18420"/>
        <label>1</label>
        <note>catalytic</note>
    </ligand>
</feature>
<keyword evidence="8 15" id="KW-0479">Metal-binding</keyword>
<dbReference type="PANTHER" id="PTHR43028">
    <property type="entry name" value="3'(2'),5'-BISPHOSPHATE NUCLEOTIDASE 1"/>
    <property type="match status" value="1"/>
</dbReference>
<feature type="binding site" evidence="15">
    <location>
        <position position="221"/>
    </location>
    <ligand>
        <name>Mg(2+)</name>
        <dbReference type="ChEBI" id="CHEBI:18420"/>
        <label>1</label>
        <note>catalytic</note>
    </ligand>
</feature>
<evidence type="ECO:0000313" key="17">
    <source>
        <dbReference type="EMBL" id="ESO03488.1"/>
    </source>
</evidence>
<gene>
    <name evidence="18" type="primary">20210233</name>
    <name evidence="17" type="ORF">HELRODRAFT_185657</name>
</gene>
<keyword evidence="11 16" id="KW-1133">Transmembrane helix</keyword>
<reference evidence="18" key="3">
    <citation type="submission" date="2015-06" db="UniProtKB">
        <authorList>
            <consortium name="EnsemblMetazoa"/>
        </authorList>
    </citation>
    <scope>IDENTIFICATION</scope>
</reference>
<dbReference type="OMA" id="DELHKQP"/>
<evidence type="ECO:0000256" key="10">
    <source>
        <dbReference type="ARBA" id="ARBA00022842"/>
    </source>
</evidence>
<dbReference type="InParanoid" id="T1FN35"/>
<comment type="catalytic activity">
    <reaction evidence="1">
        <text>a myo-inositol phosphate + H2O = myo-inositol + phosphate</text>
        <dbReference type="Rhea" id="RHEA:24056"/>
        <dbReference type="ChEBI" id="CHEBI:15377"/>
        <dbReference type="ChEBI" id="CHEBI:17268"/>
        <dbReference type="ChEBI" id="CHEBI:43474"/>
        <dbReference type="ChEBI" id="CHEBI:84139"/>
        <dbReference type="EC" id="3.1.3.25"/>
    </reaction>
</comment>
<dbReference type="SUPFAM" id="SSF56655">
    <property type="entry name" value="Carbohydrate phosphatase"/>
    <property type="match status" value="1"/>
</dbReference>
<dbReference type="EC" id="3.1.3.25" evidence="6"/>
<accession>T1FN35</accession>
<dbReference type="GO" id="GO:0012505">
    <property type="term" value="C:endomembrane system"/>
    <property type="evidence" value="ECO:0000318"/>
    <property type="project" value="GO_Central"/>
</dbReference>
<feature type="binding site" evidence="15">
    <location>
        <position position="347"/>
    </location>
    <ligand>
        <name>Mg(2+)</name>
        <dbReference type="ChEBI" id="CHEBI:18420"/>
        <label>1</label>
        <note>catalytic</note>
    </ligand>
</feature>
<dbReference type="Pfam" id="PF00459">
    <property type="entry name" value="Inositol_P"/>
    <property type="match status" value="1"/>
</dbReference>
<dbReference type="HOGENOM" id="CLU_034742_0_0_1"/>
<dbReference type="EMBL" id="KB096633">
    <property type="protein sequence ID" value="ESO03488.1"/>
    <property type="molecule type" value="Genomic_DNA"/>
</dbReference>
<sequence>MVLLKDTNQLVIQKFFQMIKKTNAAAVNFSSVIHQFFKMLILKHLRFTLLIITILITYTILIFHPNLSKHVYIQNPDIVDSKELLRTCINLAVRAGYFIVRIKDLNNFNQSTIVKGKTKEGADEKMTLADLISHLIITEGLKSSFPLLKLVSEEHDDSNESLNHLLDRTSLSDINQKIVNNDTNYYQNFDTNDDIDDDTDDEKLDSVKGFVNLTDAVAWIDPLDATQEFTENLFNYVTVMICLAVEGRPVIGVVYKPFSEQLYWSYIDSEGRGHLSWHTPEYDGHDRADPTFIISRSHSGNVLAKLNKIFGKRYRHVLAGGAGYKTLAIIDREADAYIHVTAIKKWDICAPDALITASGGKMTTLKGQIINYSSANQVLNRDGLLVTGSNVGGVIIHNKLLEKF</sequence>
<evidence type="ECO:0000256" key="5">
    <source>
        <dbReference type="ARBA" id="ARBA00009759"/>
    </source>
</evidence>
<dbReference type="Gene3D" id="3.30.540.10">
    <property type="entry name" value="Fructose-1,6-Bisphosphatase, subunit A, domain 1"/>
    <property type="match status" value="1"/>
</dbReference>
<evidence type="ECO:0000256" key="8">
    <source>
        <dbReference type="ARBA" id="ARBA00022723"/>
    </source>
</evidence>
<reference evidence="17 19" key="2">
    <citation type="journal article" date="2013" name="Nature">
        <title>Insights into bilaterian evolution from three spiralian genomes.</title>
        <authorList>
            <person name="Simakov O."/>
            <person name="Marletaz F."/>
            <person name="Cho S.J."/>
            <person name="Edsinger-Gonzales E."/>
            <person name="Havlak P."/>
            <person name="Hellsten U."/>
            <person name="Kuo D.H."/>
            <person name="Larsson T."/>
            <person name="Lv J."/>
            <person name="Arendt D."/>
            <person name="Savage R."/>
            <person name="Osoegawa K."/>
            <person name="de Jong P."/>
            <person name="Grimwood J."/>
            <person name="Chapman J.A."/>
            <person name="Shapiro H."/>
            <person name="Aerts A."/>
            <person name="Otillar R.P."/>
            <person name="Terry A.Y."/>
            <person name="Boore J.L."/>
            <person name="Grigoriev I.V."/>
            <person name="Lindberg D.R."/>
            <person name="Seaver E.C."/>
            <person name="Weisblat D.A."/>
            <person name="Putnam N.H."/>
            <person name="Rokhsar D.S."/>
        </authorList>
    </citation>
    <scope>NUCLEOTIDE SEQUENCE</scope>
</reference>
<keyword evidence="9" id="KW-0378">Hydrolase</keyword>
<feature type="transmembrane region" description="Helical" evidence="16">
    <location>
        <begin position="47"/>
        <end position="67"/>
    </location>
</feature>
<dbReference type="OrthoDB" id="74460at2759"/>
<keyword evidence="7 16" id="KW-0812">Transmembrane</keyword>
<evidence type="ECO:0000313" key="18">
    <source>
        <dbReference type="EnsemblMetazoa" id="HelroP185657"/>
    </source>
</evidence>
<feature type="binding site" evidence="15">
    <location>
        <position position="153"/>
    </location>
    <ligand>
        <name>Mg(2+)</name>
        <dbReference type="ChEBI" id="CHEBI:18420"/>
        <label>1</label>
        <note>catalytic</note>
    </ligand>
</feature>
<evidence type="ECO:0000256" key="13">
    <source>
        <dbReference type="ARBA" id="ARBA00042119"/>
    </source>
</evidence>
<dbReference type="EnsemblMetazoa" id="HelroT185657">
    <property type="protein sequence ID" value="HelroP185657"/>
    <property type="gene ID" value="HelroG185657"/>
</dbReference>
<dbReference type="Gene3D" id="3.40.190.80">
    <property type="match status" value="1"/>
</dbReference>
<dbReference type="FunFam" id="3.30.540.10:FF:000012">
    <property type="entry name" value="Blast:Putative inositol monophosphatase 3"/>
    <property type="match status" value="1"/>
</dbReference>
<evidence type="ECO:0000256" key="7">
    <source>
        <dbReference type="ARBA" id="ARBA00022692"/>
    </source>
</evidence>
<comment type="cofactor">
    <cofactor evidence="2 15">
        <name>Mg(2+)</name>
        <dbReference type="ChEBI" id="CHEBI:18420"/>
    </cofactor>
</comment>
<evidence type="ECO:0000256" key="16">
    <source>
        <dbReference type="SAM" id="Phobius"/>
    </source>
</evidence>
<dbReference type="eggNOG" id="KOG3853">
    <property type="taxonomic scope" value="Eukaryota"/>
</dbReference>
<dbReference type="GeneID" id="20210233"/>
<dbReference type="AlphaFoldDB" id="T1FN35"/>
<name>T1FN35_HELRO</name>
<proteinExistence type="inferred from homology"/>
<evidence type="ECO:0000256" key="9">
    <source>
        <dbReference type="ARBA" id="ARBA00022801"/>
    </source>
</evidence>
<dbReference type="KEGG" id="hro:HELRODRAFT_185657"/>
<dbReference type="GO" id="GO:0046872">
    <property type="term" value="F:metal ion binding"/>
    <property type="evidence" value="ECO:0007669"/>
    <property type="project" value="UniProtKB-KW"/>
</dbReference>
<comment type="pathway">
    <text evidence="4">Polyol metabolism; myo-inositol biosynthesis; myo-inositol from D-glucose 6-phosphate: step 2/2.</text>
</comment>
<evidence type="ECO:0000313" key="19">
    <source>
        <dbReference type="Proteomes" id="UP000015101"/>
    </source>
</evidence>
<evidence type="ECO:0000256" key="1">
    <source>
        <dbReference type="ARBA" id="ARBA00001033"/>
    </source>
</evidence>
<keyword evidence="10 15" id="KW-0460">Magnesium</keyword>
<evidence type="ECO:0000256" key="11">
    <source>
        <dbReference type="ARBA" id="ARBA00022989"/>
    </source>
</evidence>
<comment type="subcellular location">
    <subcellularLocation>
        <location evidence="3">Membrane</location>
        <topology evidence="3">Single-pass membrane protein</topology>
    </subcellularLocation>
</comment>
<evidence type="ECO:0000256" key="14">
    <source>
        <dbReference type="ARBA" id="ARBA00042949"/>
    </source>
</evidence>
<dbReference type="CTD" id="20210233"/>
<reference evidence="19" key="1">
    <citation type="submission" date="2012-12" db="EMBL/GenBank/DDBJ databases">
        <authorList>
            <person name="Hellsten U."/>
            <person name="Grimwood J."/>
            <person name="Chapman J.A."/>
            <person name="Shapiro H."/>
            <person name="Aerts A."/>
            <person name="Otillar R.P."/>
            <person name="Terry A.Y."/>
            <person name="Boore J.L."/>
            <person name="Simakov O."/>
            <person name="Marletaz F."/>
            <person name="Cho S.-J."/>
            <person name="Edsinger-Gonzales E."/>
            <person name="Havlak P."/>
            <person name="Kuo D.-H."/>
            <person name="Larsson T."/>
            <person name="Lv J."/>
            <person name="Arendt D."/>
            <person name="Savage R."/>
            <person name="Osoegawa K."/>
            <person name="de Jong P."/>
            <person name="Lindberg D.R."/>
            <person name="Seaver E.C."/>
            <person name="Weisblat D.A."/>
            <person name="Putnam N.H."/>
            <person name="Grigoriev I.V."/>
            <person name="Rokhsar D.S."/>
        </authorList>
    </citation>
    <scope>NUCLEOTIDE SEQUENCE</scope>
</reference>
<dbReference type="GO" id="GO:0005794">
    <property type="term" value="C:Golgi apparatus"/>
    <property type="evidence" value="ECO:0007669"/>
    <property type="project" value="UniProtKB-ARBA"/>
</dbReference>
<dbReference type="InterPro" id="IPR050725">
    <property type="entry name" value="CysQ/Inositol_MonoPase"/>
</dbReference>
<evidence type="ECO:0000256" key="4">
    <source>
        <dbReference type="ARBA" id="ARBA00005152"/>
    </source>
</evidence>
<feature type="binding site" evidence="15">
    <location>
        <position position="224"/>
    </location>
    <ligand>
        <name>Mg(2+)</name>
        <dbReference type="ChEBI" id="CHEBI:18420"/>
        <label>1</label>
        <note>catalytic</note>
    </ligand>
</feature>
<keyword evidence="12 16" id="KW-0472">Membrane</keyword>
<dbReference type="STRING" id="6412.T1FN35"/>
<dbReference type="RefSeq" id="XP_009018636.1">
    <property type="nucleotide sequence ID" value="XM_009020388.1"/>
</dbReference>
<evidence type="ECO:0000256" key="15">
    <source>
        <dbReference type="PIRSR" id="PIRSR600760-2"/>
    </source>
</evidence>
<dbReference type="PROSITE" id="PS00630">
    <property type="entry name" value="IMP_2"/>
    <property type="match status" value="1"/>
</dbReference>
<dbReference type="InterPro" id="IPR020550">
    <property type="entry name" value="Inositol_monophosphatase_CS"/>
</dbReference>
<dbReference type="GO" id="GO:0052834">
    <property type="term" value="F:inositol monophosphate phosphatase activity"/>
    <property type="evidence" value="ECO:0007669"/>
    <property type="project" value="UniProtKB-EC"/>
</dbReference>
<evidence type="ECO:0000256" key="12">
    <source>
        <dbReference type="ARBA" id="ARBA00023136"/>
    </source>
</evidence>
<organism evidence="18 19">
    <name type="scientific">Helobdella robusta</name>
    <name type="common">Californian leech</name>
    <dbReference type="NCBI Taxonomy" id="6412"/>
    <lineage>
        <taxon>Eukaryota</taxon>
        <taxon>Metazoa</taxon>
        <taxon>Spiralia</taxon>
        <taxon>Lophotrochozoa</taxon>
        <taxon>Annelida</taxon>
        <taxon>Clitellata</taxon>
        <taxon>Hirudinea</taxon>
        <taxon>Rhynchobdellida</taxon>
        <taxon>Glossiphoniidae</taxon>
        <taxon>Helobdella</taxon>
    </lineage>
</organism>
<dbReference type="GO" id="GO:0046854">
    <property type="term" value="P:phosphatidylinositol phosphate biosynthetic process"/>
    <property type="evidence" value="ECO:0007669"/>
    <property type="project" value="InterPro"/>
</dbReference>
<evidence type="ECO:0000256" key="6">
    <source>
        <dbReference type="ARBA" id="ARBA00013106"/>
    </source>
</evidence>
<evidence type="ECO:0000256" key="2">
    <source>
        <dbReference type="ARBA" id="ARBA00001946"/>
    </source>
</evidence>
<evidence type="ECO:0000256" key="3">
    <source>
        <dbReference type="ARBA" id="ARBA00004167"/>
    </source>
</evidence>
<dbReference type="InterPro" id="IPR000760">
    <property type="entry name" value="Inositol_monophosphatase-like"/>
</dbReference>
<protein>
    <recommendedName>
        <fullName evidence="6">inositol-phosphate phosphatase</fullName>
        <ecNumber evidence="6">3.1.3.25</ecNumber>
    </recommendedName>
    <alternativeName>
        <fullName evidence="14">Inositol-1(or 4)-monophosphatase 3</fullName>
    </alternativeName>
    <alternativeName>
        <fullName evidence="13">Myo-inositol monophosphatase A3</fullName>
    </alternativeName>
</protein>
<dbReference type="FunCoup" id="T1FN35">
    <property type="interactions" value="1100"/>
</dbReference>
<dbReference type="PANTHER" id="PTHR43028:SF4">
    <property type="entry name" value="INOSITOL MONOPHOSPHATASE 3"/>
    <property type="match status" value="1"/>
</dbReference>
<keyword evidence="19" id="KW-1185">Reference proteome</keyword>
<comment type="similarity">
    <text evidence="5">Belongs to the inositol monophosphatase superfamily.</text>
</comment>